<sequence>MYAVTMANVLGKQDRILTANGDDNAGGDLRIVTFTAVGTEHRPLGFTRMHRVPAVATEFM</sequence>
<dbReference type="EMBL" id="VSSQ01060703">
    <property type="protein sequence ID" value="MPN14111.1"/>
    <property type="molecule type" value="Genomic_DNA"/>
</dbReference>
<comment type="caution">
    <text evidence="1">The sequence shown here is derived from an EMBL/GenBank/DDBJ whole genome shotgun (WGS) entry which is preliminary data.</text>
</comment>
<name>A0A645FI91_9ZZZZ</name>
<evidence type="ECO:0000313" key="1">
    <source>
        <dbReference type="EMBL" id="MPN14111.1"/>
    </source>
</evidence>
<organism evidence="1">
    <name type="scientific">bioreactor metagenome</name>
    <dbReference type="NCBI Taxonomy" id="1076179"/>
    <lineage>
        <taxon>unclassified sequences</taxon>
        <taxon>metagenomes</taxon>
        <taxon>ecological metagenomes</taxon>
    </lineage>
</organism>
<accession>A0A645FI91</accession>
<reference evidence="1" key="1">
    <citation type="submission" date="2019-08" db="EMBL/GenBank/DDBJ databases">
        <authorList>
            <person name="Kucharzyk K."/>
            <person name="Murdoch R.W."/>
            <person name="Higgins S."/>
            <person name="Loffler F."/>
        </authorList>
    </citation>
    <scope>NUCLEOTIDE SEQUENCE</scope>
</reference>
<proteinExistence type="predicted"/>
<protein>
    <submittedName>
        <fullName evidence="1">Uncharacterized protein</fullName>
    </submittedName>
</protein>
<gene>
    <name evidence="1" type="ORF">SDC9_161437</name>
</gene>
<dbReference type="AlphaFoldDB" id="A0A645FI91"/>